<feature type="domain" description="DUF7903" evidence="2">
    <location>
        <begin position="384"/>
        <end position="588"/>
    </location>
</feature>
<evidence type="ECO:0000313" key="4">
    <source>
        <dbReference type="Proteomes" id="UP000886595"/>
    </source>
</evidence>
<feature type="region of interest" description="Disordered" evidence="1">
    <location>
        <begin position="588"/>
        <end position="613"/>
    </location>
</feature>
<dbReference type="EMBL" id="JAAMPC010000009">
    <property type="protein sequence ID" value="KAG2296340.1"/>
    <property type="molecule type" value="Genomic_DNA"/>
</dbReference>
<reference evidence="3 4" key="1">
    <citation type="submission" date="2020-02" db="EMBL/GenBank/DDBJ databases">
        <authorList>
            <person name="Ma Q."/>
            <person name="Huang Y."/>
            <person name="Song X."/>
            <person name="Pei D."/>
        </authorList>
    </citation>
    <scope>NUCLEOTIDE SEQUENCE [LARGE SCALE GENOMIC DNA]</scope>
    <source>
        <strain evidence="3">Sxm20200214</strain>
        <tissue evidence="3">Leaf</tissue>
    </source>
</reference>
<dbReference type="InterPro" id="IPR057225">
    <property type="entry name" value="DUF7903"/>
</dbReference>
<gene>
    <name evidence="3" type="ORF">Bca52824_043009</name>
</gene>
<comment type="caution">
    <text evidence="3">The sequence shown here is derived from an EMBL/GenBank/DDBJ whole genome shotgun (WGS) entry which is preliminary data.</text>
</comment>
<accession>A0A8X7UXX2</accession>
<feature type="compositionally biased region" description="Basic residues" evidence="1">
    <location>
        <begin position="1"/>
        <end position="11"/>
    </location>
</feature>
<organism evidence="3 4">
    <name type="scientific">Brassica carinata</name>
    <name type="common">Ethiopian mustard</name>
    <name type="synonym">Abyssinian cabbage</name>
    <dbReference type="NCBI Taxonomy" id="52824"/>
    <lineage>
        <taxon>Eukaryota</taxon>
        <taxon>Viridiplantae</taxon>
        <taxon>Streptophyta</taxon>
        <taxon>Embryophyta</taxon>
        <taxon>Tracheophyta</taxon>
        <taxon>Spermatophyta</taxon>
        <taxon>Magnoliopsida</taxon>
        <taxon>eudicotyledons</taxon>
        <taxon>Gunneridae</taxon>
        <taxon>Pentapetalae</taxon>
        <taxon>rosids</taxon>
        <taxon>malvids</taxon>
        <taxon>Brassicales</taxon>
        <taxon>Brassicaceae</taxon>
        <taxon>Brassiceae</taxon>
        <taxon>Brassica</taxon>
    </lineage>
</organism>
<name>A0A8X7UXX2_BRACI</name>
<dbReference type="PANTHER" id="PTHR35481:SF2">
    <property type="entry name" value="(RAPE) HYPOTHETICAL PROTEIN"/>
    <property type="match status" value="1"/>
</dbReference>
<dbReference type="AlphaFoldDB" id="A0A8X7UXX2"/>
<keyword evidence="4" id="KW-1185">Reference proteome</keyword>
<feature type="domain" description="DUF7903" evidence="2">
    <location>
        <begin position="630"/>
        <end position="959"/>
    </location>
</feature>
<protein>
    <recommendedName>
        <fullName evidence="2">DUF7903 domain-containing protein</fullName>
    </recommendedName>
</protein>
<feature type="region of interest" description="Disordered" evidence="1">
    <location>
        <begin position="1"/>
        <end position="20"/>
    </location>
</feature>
<dbReference type="Proteomes" id="UP000886595">
    <property type="component" value="Unassembled WGS sequence"/>
</dbReference>
<feature type="region of interest" description="Disordered" evidence="1">
    <location>
        <begin position="356"/>
        <end position="376"/>
    </location>
</feature>
<evidence type="ECO:0000259" key="2">
    <source>
        <dbReference type="Pfam" id="PF25475"/>
    </source>
</evidence>
<dbReference type="Pfam" id="PF25475">
    <property type="entry name" value="DUF7903"/>
    <property type="match status" value="3"/>
</dbReference>
<sequence>MSYIPPHKRHSKDPVRPSPFPDSLVTKLKKNNDFKSSFAKSKVITYSRDSISKWLIVSSNGIEDEVPPSVKLVPVSSDSSECSRYGETSLVLINTKKSRWMLVAEKVENDIVFAYEQAKKGMEDHHLSDNAKLRLVARFGKLIFCRRQAGHVTEYSQENMNMIFSTDVPTYFIQNIKSKAISSHEFCMGVEKEVYVVQISHNTSPYVTIRCKCTAEMNPLRHLVVDVSCIDKNLDMRLMVAGKRKIMNLTLKTHTNIQGLLDSVTVDSKEGLKWLLGKPSSLNGYKILEVCHVRADRFNERFRTREVERGVTLILQDINTTLQQNIERDCVLKKLRDALGTIWDFLHCSDMSYIPPHKRHSKDPDRPSPVPDSLENLKSSNAYGKVITYSRDSISKWFLVSSNGIEDEVPPSIKLVPMSSDSSECIRYGENYLVLTNTTNVLMSQYVCIKNMLAEESEEEEKSRWMLVAEKVEKDLVFAYEQAKKTMEDHHHLSDNAKLRLVARFGKLLFRRRQGGPVTEYWQQKTNRIFSTDVPTSFIQNINSKAIPSHEFCIDMEKEVYVLQISQYTRPHATIKCKCTVKDDGSLSSDMSYIPPHKRHSKDPDRPSPVPDSLATKFKKNLHFNGSSSDKRDRIIYSGDSISKWFLIGSSGIEDEIPPSAKLVPLSSDSVQCKNRKKPSILKNIDDHKESEEEEERTRWLLIAEKVEEDLVLAYERAKTAMDGENHVLRLVASFGKNLFYGQKPSSKIFSTDVPTSYLHRIKSQLVPRHGFCIDLEKERYTVKVSHHSRPNETINCKCTVKEDGGLSLYKVELRHVRHLVVDVSCIDKNLDMRLMLAAKRKITSLTEKEISGIKGLLDSATVDPNVKGGLRWPFGKSSSGDGYSVFESCHVKATVYKNQTLRLRVRETDSFDERIGTGEVKREVILMLKDMNSKLQEQNVDRGCVLEMLRDVLGTLWDFLHCEAYLT</sequence>
<dbReference type="OrthoDB" id="2014147at2759"/>
<proteinExistence type="predicted"/>
<feature type="domain" description="DUF7903" evidence="2">
    <location>
        <begin position="40"/>
        <end position="344"/>
    </location>
</feature>
<evidence type="ECO:0000313" key="3">
    <source>
        <dbReference type="EMBL" id="KAG2296340.1"/>
    </source>
</evidence>
<evidence type="ECO:0000256" key="1">
    <source>
        <dbReference type="SAM" id="MobiDB-lite"/>
    </source>
</evidence>
<dbReference type="PANTHER" id="PTHR35481">
    <property type="entry name" value="DNA-DIRECTED RNA POLYMERASE SUBUNIT ALPHA"/>
    <property type="match status" value="1"/>
</dbReference>